<dbReference type="InterPro" id="IPR008927">
    <property type="entry name" value="6-PGluconate_DH-like_C_sf"/>
</dbReference>
<evidence type="ECO:0000259" key="4">
    <source>
        <dbReference type="Pfam" id="PF02737"/>
    </source>
</evidence>
<proteinExistence type="inferred from homology"/>
<sequence length="320" mass="35132">MGEVINTVGVLGTGVIGASWATLFLAKGLKVILSDPASGSKESFERYLDAAWIALEKAGMSDMGRKNKNNYEVVDSLLDHIGDIDFVQENSPERQDLKTKLIAELDAHARPGIIIASSSSGMPASSFISQCKNAPQRILVAHPFNPPHLVPLVEVVPHPGTDERTVNNALEFYRNLGKRPILINHEIPGFVANRLQAVVNNEAYSLVSRGIVSAEDLDAAMATGPGLRWAVHGPLVTNTLGGGGGKDGFWQRLERLGPGIRVWERDILAHRFCWTESEQRALKDKVEEYLDHIDLSEVSTQRDQALLEMLCARRKSDCHV</sequence>
<evidence type="ECO:0000313" key="6">
    <source>
        <dbReference type="Proteomes" id="UP001358417"/>
    </source>
</evidence>
<dbReference type="SUPFAM" id="SSF51735">
    <property type="entry name" value="NAD(P)-binding Rossmann-fold domains"/>
    <property type="match status" value="1"/>
</dbReference>
<dbReference type="GO" id="GO:0050104">
    <property type="term" value="F:L-gulonate 3-dehydrogenase activity"/>
    <property type="evidence" value="ECO:0007669"/>
    <property type="project" value="TreeGrafter"/>
</dbReference>
<dbReference type="Gene3D" id="3.40.50.720">
    <property type="entry name" value="NAD(P)-binding Rossmann-like Domain"/>
    <property type="match status" value="1"/>
</dbReference>
<evidence type="ECO:0008006" key="7">
    <source>
        <dbReference type="Google" id="ProtNLM"/>
    </source>
</evidence>
<dbReference type="Gene3D" id="1.10.1040.10">
    <property type="entry name" value="N-(1-d-carboxylethyl)-l-norvaline Dehydrogenase, domain 2"/>
    <property type="match status" value="1"/>
</dbReference>
<evidence type="ECO:0000256" key="2">
    <source>
        <dbReference type="ARBA" id="ARBA00023002"/>
    </source>
</evidence>
<dbReference type="SUPFAM" id="SSF48179">
    <property type="entry name" value="6-phosphogluconate dehydrogenase C-terminal domain-like"/>
    <property type="match status" value="1"/>
</dbReference>
<reference evidence="5 6" key="1">
    <citation type="submission" date="2023-08" db="EMBL/GenBank/DDBJ databases">
        <title>Black Yeasts Isolated from many extreme environments.</title>
        <authorList>
            <person name="Coleine C."/>
            <person name="Stajich J.E."/>
            <person name="Selbmann L."/>
        </authorList>
    </citation>
    <scope>NUCLEOTIDE SEQUENCE [LARGE SCALE GENOMIC DNA]</scope>
    <source>
        <strain evidence="5 6">CCFEE 5792</strain>
    </source>
</reference>
<protein>
    <recommendedName>
        <fullName evidence="7">3-hydroxyacyl-CoA dehydrogenase</fullName>
    </recommendedName>
</protein>
<evidence type="ECO:0000313" key="5">
    <source>
        <dbReference type="EMBL" id="KAK5062652.1"/>
    </source>
</evidence>
<dbReference type="InterPro" id="IPR006176">
    <property type="entry name" value="3-OHacyl-CoA_DH_NAD-bd"/>
</dbReference>
<dbReference type="Pfam" id="PF00725">
    <property type="entry name" value="3HCDH"/>
    <property type="match status" value="1"/>
</dbReference>
<dbReference type="Proteomes" id="UP001358417">
    <property type="component" value="Unassembled WGS sequence"/>
</dbReference>
<name>A0AAV9NRL1_9EURO</name>
<keyword evidence="2" id="KW-0560">Oxidoreductase</keyword>
<gene>
    <name evidence="5" type="ORF">LTR84_004725</name>
</gene>
<dbReference type="GeneID" id="89972903"/>
<dbReference type="Pfam" id="PF02737">
    <property type="entry name" value="3HCDH_N"/>
    <property type="match status" value="1"/>
</dbReference>
<keyword evidence="6" id="KW-1185">Reference proteome</keyword>
<dbReference type="InterPro" id="IPR006108">
    <property type="entry name" value="3HC_DH_C"/>
</dbReference>
<dbReference type="EMBL" id="JAVRRD010000002">
    <property type="protein sequence ID" value="KAK5062652.1"/>
    <property type="molecule type" value="Genomic_DNA"/>
</dbReference>
<organism evidence="5 6">
    <name type="scientific">Exophiala bonariae</name>
    <dbReference type="NCBI Taxonomy" id="1690606"/>
    <lineage>
        <taxon>Eukaryota</taxon>
        <taxon>Fungi</taxon>
        <taxon>Dikarya</taxon>
        <taxon>Ascomycota</taxon>
        <taxon>Pezizomycotina</taxon>
        <taxon>Eurotiomycetes</taxon>
        <taxon>Chaetothyriomycetidae</taxon>
        <taxon>Chaetothyriales</taxon>
        <taxon>Herpotrichiellaceae</taxon>
        <taxon>Exophiala</taxon>
    </lineage>
</organism>
<dbReference type="InterPro" id="IPR036291">
    <property type="entry name" value="NAD(P)-bd_dom_sf"/>
</dbReference>
<dbReference type="InterPro" id="IPR013328">
    <property type="entry name" value="6PGD_dom2"/>
</dbReference>
<dbReference type="AlphaFoldDB" id="A0AAV9NRL1"/>
<feature type="domain" description="3-hydroxyacyl-CoA dehydrogenase C-terminal" evidence="3">
    <location>
        <begin position="189"/>
        <end position="235"/>
    </location>
</feature>
<dbReference type="PANTHER" id="PTHR48075">
    <property type="entry name" value="3-HYDROXYACYL-COA DEHYDROGENASE FAMILY PROTEIN"/>
    <property type="match status" value="1"/>
</dbReference>
<feature type="domain" description="3-hydroxyacyl-CoA dehydrogenase NAD binding" evidence="4">
    <location>
        <begin position="7"/>
        <end position="184"/>
    </location>
</feature>
<dbReference type="GO" id="GO:0006631">
    <property type="term" value="P:fatty acid metabolic process"/>
    <property type="evidence" value="ECO:0007669"/>
    <property type="project" value="InterPro"/>
</dbReference>
<accession>A0AAV9NRL1</accession>
<dbReference type="RefSeq" id="XP_064710924.1">
    <property type="nucleotide sequence ID" value="XM_064848300.1"/>
</dbReference>
<comment type="similarity">
    <text evidence="1">Belongs to the 3-hydroxyacyl-CoA dehydrogenase family.</text>
</comment>
<evidence type="ECO:0000259" key="3">
    <source>
        <dbReference type="Pfam" id="PF00725"/>
    </source>
</evidence>
<evidence type="ECO:0000256" key="1">
    <source>
        <dbReference type="ARBA" id="ARBA00009463"/>
    </source>
</evidence>
<dbReference type="GO" id="GO:0070403">
    <property type="term" value="F:NAD+ binding"/>
    <property type="evidence" value="ECO:0007669"/>
    <property type="project" value="InterPro"/>
</dbReference>
<dbReference type="PANTHER" id="PTHR48075:SF1">
    <property type="entry name" value="LAMBDA-CRYSTALLIN HOMOLOG"/>
    <property type="match status" value="1"/>
</dbReference>
<comment type="caution">
    <text evidence="5">The sequence shown here is derived from an EMBL/GenBank/DDBJ whole genome shotgun (WGS) entry which is preliminary data.</text>
</comment>